<sequence length="1814" mass="205044">MNISSLSLRNYEINTLIYQSVRTLVYRGRKINDGQPVAIKLMQREYPTFNELVQFRNQYAIAKNVSIEGIVKPYALERYQNRYALIMEDSGGISLAEYYQNSTLALPEFLSLGIQLSRILHQLHQHRVIHKDIKPANILIHPETKEVQLIDFSISSLLPKETQTLQTPNVLEGTLAYISPEQTGRMNRGIDYRSDFYSLGVTFYELLNGNLPFETNDSLELVHCHIAKTPPAINSQIPSSLRNIVMKLMAKNAEDRYQSALGLKYDLEKCFAQWQEKGTIELFELGKRDLSDRFCVPEKLYGRETEVQTLLDAFERVTSPDFSKSNQGEGSKAEIILVAGYSGIGKTAIINEVHKPITRQKGYFIKGKFDQFSRSNPFSAFVQAFRDLIGQLLGEFDEQLQRWKAKILEAVGENGQVLIEVIPELERIIGEQPPVPELEGNAAQNRFNLLFEKFIAIFTTKEHPLTIFIDDLQWADSASLDLLKVLMGESQNGYLLLLGAYRDNEVSPTHPFILCLGELEQHNTTISTLTLSPLSISYINQLVAETLICDLELAMPLTELVHQKTQGNPFFATQFLKGLHKDGLIEFNPDLGYWECDFVRVREAALTNDVVQFMIGQLQKLPEDTQAVLKLAACIGNQFDLETLEIICNTPSEEVAAALWSALREGLVLPQSQAYKFFQGGEKEDEGGERISVVYRFLHDRVQQAAYALIEETQKKAVHLQIGQLLRQNTAAEASSARIFEIADHLNIAWELMADESERIALARLNLEAGKKAKSSTAYAAALEQYFTRGIEVLPAEKWQNYYELTFRLYRECSECEYLCGNFEKAEELFDEILEQVNSDIERAEIQNIRVILYDNIGKYAEAIETAADAVNRFGINLPTTDTEAISLEFEKELERLNNSLKFIKISELLDIPAMNDPAMVAAMKLLADLTGPTYFTNQDLCSLISLKMVNISIDYGNSESSAHGYVYWGFTIGPKLNNYKAAYEFGQLGLQLNERFNNPSLDCKIANMFGAFVNPWRNHLEAGIPVLRRGVQIGSEILDVWATYNGYHLILQRILCAEDLNSILEESKQHLEFCNRIKSHIFSLLQKFYQGIVLNLKGLTLDKFSLSFSSNSYDFNEEECLQEWKETNFMPGVVPYYIFKAQIFFSYREYEKALEMIEKSDRDLVFISGIPSQANHYMYYSLILMALYAEADTSQQREYEEIIAANQEKMKLWADNCSENFLHKYTLVEAERARIAGQYLKAMDDYDRAIAAAKENGYIQEEALANELAAQFYLNWGKEKFAAVHLQASYYCYAQWEAKAKMDDLQQCYPELLKSIVENDRNASKSGISISKITSNYHSKNASISSISSILDFSSLLKASQILSGEIELDRLVSTLMKIIIENAGATKGALLLIDDEGLKVEAIATRTHAENDLTLDSLNQSIPLENYSDLPAGLINTVRRTTETALLDAKTAQTQFATDNYLLRFSPQSLLCMPLLGRGNLIGILYLENHLTANAFTMDRIEVLDALCAQAAISLTNARLYEQAQQALTDLQQAQLQLVQSEKMSALGNLLAGVAHEINNPVAFIAGNIDPAQHYLEDLFGLIDLYQQEYPQPTEVIEEEIETIDLEFLREDLPQLIASMREGTDRIRHISTSLRTFSRTDKEHQVPFNVHDGLDSTLLILKHRLKANEERPDIEIIKEYGQLPEVQCFPGQLNQVFMNLIANAIDALDEGNNGRSFDEIAARPNQIEIRTFIEHQQVKICIKDNGTGMPEEVQERIFEQGFTTKGVGKGTGLGMAIALSIIEEKHGGRISCHSELGKGTEFAIAIPLHFPG</sequence>
<dbReference type="SUPFAM" id="SSF55874">
    <property type="entry name" value="ATPase domain of HSP90 chaperone/DNA topoisomerase II/histidine kinase"/>
    <property type="match status" value="1"/>
</dbReference>
<evidence type="ECO:0000313" key="9">
    <source>
        <dbReference type="EMBL" id="MDJ1182467.1"/>
    </source>
</evidence>
<gene>
    <name evidence="9" type="ORF">PMH09_04600</name>
</gene>
<dbReference type="Gene3D" id="1.10.510.10">
    <property type="entry name" value="Transferase(Phosphotransferase) domain 1"/>
    <property type="match status" value="1"/>
</dbReference>
<dbReference type="Pfam" id="PF01590">
    <property type="entry name" value="GAF"/>
    <property type="match status" value="1"/>
</dbReference>
<feature type="domain" description="Histidine kinase" evidence="8">
    <location>
        <begin position="1555"/>
        <end position="1812"/>
    </location>
</feature>
<dbReference type="InterPro" id="IPR000719">
    <property type="entry name" value="Prot_kinase_dom"/>
</dbReference>
<dbReference type="InterPro" id="IPR053159">
    <property type="entry name" value="Hybrid_Histidine_Kinase"/>
</dbReference>
<evidence type="ECO:0000259" key="7">
    <source>
        <dbReference type="PROSITE" id="PS50011"/>
    </source>
</evidence>
<dbReference type="EC" id="2.7.13.3" evidence="2"/>
<dbReference type="Pfam" id="PF02518">
    <property type="entry name" value="HATPase_c"/>
    <property type="match status" value="1"/>
</dbReference>
<keyword evidence="10" id="KW-1185">Reference proteome</keyword>
<comment type="catalytic activity">
    <reaction evidence="1">
        <text>ATP + protein L-histidine = ADP + protein N-phospho-L-histidine.</text>
        <dbReference type="EC" id="2.7.13.3"/>
    </reaction>
</comment>
<comment type="caution">
    <text evidence="9">The sequence shown here is derived from an EMBL/GenBank/DDBJ whole genome shotgun (WGS) entry which is preliminary data.</text>
</comment>
<dbReference type="PRINTS" id="PR00344">
    <property type="entry name" value="BCTRLSENSOR"/>
</dbReference>
<dbReference type="CDD" id="cd00082">
    <property type="entry name" value="HisKA"/>
    <property type="match status" value="1"/>
</dbReference>
<dbReference type="InterPro" id="IPR029016">
    <property type="entry name" value="GAF-like_dom_sf"/>
</dbReference>
<evidence type="ECO:0000256" key="2">
    <source>
        <dbReference type="ARBA" id="ARBA00012438"/>
    </source>
</evidence>
<evidence type="ECO:0000259" key="8">
    <source>
        <dbReference type="PROSITE" id="PS50109"/>
    </source>
</evidence>
<proteinExistence type="predicted"/>
<dbReference type="Pfam" id="PF00069">
    <property type="entry name" value="Pkinase"/>
    <property type="match status" value="1"/>
</dbReference>
<dbReference type="InterPro" id="IPR003018">
    <property type="entry name" value="GAF"/>
</dbReference>
<evidence type="ECO:0000256" key="4">
    <source>
        <dbReference type="ARBA" id="ARBA00022777"/>
    </source>
</evidence>
<keyword evidence="4" id="KW-0418">Kinase</keyword>
<dbReference type="SUPFAM" id="SSF55781">
    <property type="entry name" value="GAF domain-like"/>
    <property type="match status" value="1"/>
</dbReference>
<feature type="coiled-coil region" evidence="6">
    <location>
        <begin position="1519"/>
        <end position="1546"/>
    </location>
</feature>
<dbReference type="Gene3D" id="3.30.450.40">
    <property type="match status" value="1"/>
</dbReference>
<dbReference type="InterPro" id="IPR004358">
    <property type="entry name" value="Sig_transdc_His_kin-like_C"/>
</dbReference>
<dbReference type="Gene3D" id="3.40.50.300">
    <property type="entry name" value="P-loop containing nucleotide triphosphate hydrolases"/>
    <property type="match status" value="1"/>
</dbReference>
<dbReference type="InterPro" id="IPR005467">
    <property type="entry name" value="His_kinase_dom"/>
</dbReference>
<dbReference type="InterPro" id="IPR003661">
    <property type="entry name" value="HisK_dim/P_dom"/>
</dbReference>
<dbReference type="PROSITE" id="PS50109">
    <property type="entry name" value="HIS_KIN"/>
    <property type="match status" value="1"/>
</dbReference>
<evidence type="ECO:0000256" key="1">
    <source>
        <dbReference type="ARBA" id="ARBA00000085"/>
    </source>
</evidence>
<feature type="domain" description="Protein kinase" evidence="7">
    <location>
        <begin position="11"/>
        <end position="271"/>
    </location>
</feature>
<dbReference type="PANTHER" id="PTHR43642">
    <property type="entry name" value="HYBRID SIGNAL TRANSDUCTION HISTIDINE KINASE G"/>
    <property type="match status" value="1"/>
</dbReference>
<evidence type="ECO:0000256" key="5">
    <source>
        <dbReference type="ARBA" id="ARBA00023012"/>
    </source>
</evidence>
<reference evidence="9 10" key="1">
    <citation type="submission" date="2023-01" db="EMBL/GenBank/DDBJ databases">
        <title>Novel diversity within Roseofilum (Cyanobacteria; Desertifilaceae) from marine benthic mats with descriptions of four novel species.</title>
        <authorList>
            <person name="Wang Y."/>
            <person name="Berthold D.E."/>
            <person name="Hu J."/>
            <person name="Lefler F.W."/>
            <person name="Laughinghouse H.D. IV."/>
        </authorList>
    </citation>
    <scope>NUCLEOTIDE SEQUENCE [LARGE SCALE GENOMIC DNA]</scope>
    <source>
        <strain evidence="9 10">BLCC-M143</strain>
    </source>
</reference>
<dbReference type="InterPro" id="IPR008271">
    <property type="entry name" value="Ser/Thr_kinase_AS"/>
</dbReference>
<dbReference type="InterPro" id="IPR027417">
    <property type="entry name" value="P-loop_NTPase"/>
</dbReference>
<dbReference type="PANTHER" id="PTHR43642:SF1">
    <property type="entry name" value="HYBRID SIGNAL TRANSDUCTION HISTIDINE KINASE G"/>
    <property type="match status" value="1"/>
</dbReference>
<dbReference type="Pfam" id="PF13191">
    <property type="entry name" value="AAA_16"/>
    <property type="match status" value="1"/>
</dbReference>
<dbReference type="SMART" id="SM00220">
    <property type="entry name" value="S_TKc"/>
    <property type="match status" value="1"/>
</dbReference>
<dbReference type="InterPro" id="IPR041664">
    <property type="entry name" value="AAA_16"/>
</dbReference>
<dbReference type="RefSeq" id="WP_283757119.1">
    <property type="nucleotide sequence ID" value="NZ_JAQOSQ010000003.1"/>
</dbReference>
<dbReference type="Gene3D" id="1.10.287.130">
    <property type="match status" value="1"/>
</dbReference>
<dbReference type="Proteomes" id="UP001232992">
    <property type="component" value="Unassembled WGS sequence"/>
</dbReference>
<dbReference type="PROSITE" id="PS00108">
    <property type="entry name" value="PROTEIN_KINASE_ST"/>
    <property type="match status" value="1"/>
</dbReference>
<dbReference type="InterPro" id="IPR011009">
    <property type="entry name" value="Kinase-like_dom_sf"/>
</dbReference>
<dbReference type="InterPro" id="IPR036097">
    <property type="entry name" value="HisK_dim/P_sf"/>
</dbReference>
<keyword evidence="6" id="KW-0175">Coiled coil</keyword>
<dbReference type="SMART" id="SM00065">
    <property type="entry name" value="GAF"/>
    <property type="match status" value="1"/>
</dbReference>
<dbReference type="SMART" id="SM00387">
    <property type="entry name" value="HATPase_c"/>
    <property type="match status" value="1"/>
</dbReference>
<dbReference type="InterPro" id="IPR011990">
    <property type="entry name" value="TPR-like_helical_dom_sf"/>
</dbReference>
<dbReference type="Gene3D" id="3.30.565.10">
    <property type="entry name" value="Histidine kinase-like ATPase, C-terminal domain"/>
    <property type="match status" value="1"/>
</dbReference>
<evidence type="ECO:0000256" key="3">
    <source>
        <dbReference type="ARBA" id="ARBA00022553"/>
    </source>
</evidence>
<keyword evidence="5" id="KW-0902">Two-component regulatory system</keyword>
<dbReference type="InterPro" id="IPR036890">
    <property type="entry name" value="HATPase_C_sf"/>
</dbReference>
<organism evidence="9 10">
    <name type="scientific">Roseofilum casamattae BLCC-M143</name>
    <dbReference type="NCBI Taxonomy" id="3022442"/>
    <lineage>
        <taxon>Bacteria</taxon>
        <taxon>Bacillati</taxon>
        <taxon>Cyanobacteriota</taxon>
        <taxon>Cyanophyceae</taxon>
        <taxon>Desertifilales</taxon>
        <taxon>Desertifilaceae</taxon>
        <taxon>Roseofilum</taxon>
        <taxon>Roseofilum casamattae</taxon>
    </lineage>
</organism>
<dbReference type="CDD" id="cd14014">
    <property type="entry name" value="STKc_PknB_like"/>
    <property type="match status" value="1"/>
</dbReference>
<dbReference type="Pfam" id="PF25503">
    <property type="entry name" value="TPR_CHK1"/>
    <property type="match status" value="1"/>
</dbReference>
<evidence type="ECO:0000313" key="10">
    <source>
        <dbReference type="Proteomes" id="UP001232992"/>
    </source>
</evidence>
<keyword evidence="3" id="KW-0597">Phosphoprotein</keyword>
<dbReference type="SUPFAM" id="SSF52540">
    <property type="entry name" value="P-loop containing nucleoside triphosphate hydrolases"/>
    <property type="match status" value="1"/>
</dbReference>
<dbReference type="SUPFAM" id="SSF48452">
    <property type="entry name" value="TPR-like"/>
    <property type="match status" value="1"/>
</dbReference>
<evidence type="ECO:0000256" key="6">
    <source>
        <dbReference type="SAM" id="Coils"/>
    </source>
</evidence>
<keyword evidence="4" id="KW-0808">Transferase</keyword>
<dbReference type="InterPro" id="IPR003594">
    <property type="entry name" value="HATPase_dom"/>
</dbReference>
<dbReference type="SUPFAM" id="SSF47384">
    <property type="entry name" value="Homodimeric domain of signal transducing histidine kinase"/>
    <property type="match status" value="1"/>
</dbReference>
<accession>A0ABT7BUK8</accession>
<protein>
    <recommendedName>
        <fullName evidence="2">histidine kinase</fullName>
        <ecNumber evidence="2">2.7.13.3</ecNumber>
    </recommendedName>
</protein>
<name>A0ABT7BUK8_9CYAN</name>
<dbReference type="SUPFAM" id="SSF56112">
    <property type="entry name" value="Protein kinase-like (PK-like)"/>
    <property type="match status" value="1"/>
</dbReference>
<dbReference type="PROSITE" id="PS50011">
    <property type="entry name" value="PROTEIN_KINASE_DOM"/>
    <property type="match status" value="1"/>
</dbReference>
<dbReference type="EMBL" id="JAQOSQ010000003">
    <property type="protein sequence ID" value="MDJ1182467.1"/>
    <property type="molecule type" value="Genomic_DNA"/>
</dbReference>